<dbReference type="Proteomes" id="UP000318878">
    <property type="component" value="Unassembled WGS sequence"/>
</dbReference>
<evidence type="ECO:0000313" key="2">
    <source>
        <dbReference type="EMBL" id="TWT31369.1"/>
    </source>
</evidence>
<evidence type="ECO:0000313" key="3">
    <source>
        <dbReference type="Proteomes" id="UP000318878"/>
    </source>
</evidence>
<dbReference type="AlphaFoldDB" id="A0A5C5UZV3"/>
<accession>A0A5C5UZV3</accession>
<dbReference type="OrthoDB" id="9887252at2"/>
<keyword evidence="3" id="KW-1185">Reference proteome</keyword>
<feature type="transmembrane region" description="Helical" evidence="1">
    <location>
        <begin position="50"/>
        <end position="68"/>
    </location>
</feature>
<feature type="transmembrane region" description="Helical" evidence="1">
    <location>
        <begin position="89"/>
        <end position="107"/>
    </location>
</feature>
<name>A0A5C5UZV3_9BACT</name>
<organism evidence="2 3">
    <name type="scientific">Blastopirellula retiformator</name>
    <dbReference type="NCBI Taxonomy" id="2527970"/>
    <lineage>
        <taxon>Bacteria</taxon>
        <taxon>Pseudomonadati</taxon>
        <taxon>Planctomycetota</taxon>
        <taxon>Planctomycetia</taxon>
        <taxon>Pirellulales</taxon>
        <taxon>Pirellulaceae</taxon>
        <taxon>Blastopirellula</taxon>
    </lineage>
</organism>
<keyword evidence="1" id="KW-1133">Transmembrane helix</keyword>
<keyword evidence="1" id="KW-0812">Transmembrane</keyword>
<sequence length="164" mass="18774">MNAPRQDMISKIQQVLRWIACLIAPIFLLLVAVIVLIWQFTEITSRQEVLSLTSFLVILTFSASSFNWSRATHNFASEVTRKRIYQAGVDLFLAALLALIASCFAWLQSSPPRFFRLSIISDNQQFLFLLLFWIHWTFLLLALLITCVSLTSLVLSIHRAKDQA</sequence>
<keyword evidence="1" id="KW-0472">Membrane</keyword>
<proteinExistence type="predicted"/>
<gene>
    <name evidence="2" type="ORF">Enr8_32900</name>
</gene>
<evidence type="ECO:0000256" key="1">
    <source>
        <dbReference type="SAM" id="Phobius"/>
    </source>
</evidence>
<protein>
    <submittedName>
        <fullName evidence="2">Uncharacterized protein</fullName>
    </submittedName>
</protein>
<feature type="transmembrane region" description="Helical" evidence="1">
    <location>
        <begin position="127"/>
        <end position="155"/>
    </location>
</feature>
<dbReference type="EMBL" id="SJPF01000004">
    <property type="protein sequence ID" value="TWT31369.1"/>
    <property type="molecule type" value="Genomic_DNA"/>
</dbReference>
<feature type="transmembrane region" description="Helical" evidence="1">
    <location>
        <begin position="15"/>
        <end position="38"/>
    </location>
</feature>
<reference evidence="2 3" key="1">
    <citation type="submission" date="2019-02" db="EMBL/GenBank/DDBJ databases">
        <title>Deep-cultivation of Planctomycetes and their phenomic and genomic characterization uncovers novel biology.</title>
        <authorList>
            <person name="Wiegand S."/>
            <person name="Jogler M."/>
            <person name="Boedeker C."/>
            <person name="Pinto D."/>
            <person name="Vollmers J."/>
            <person name="Rivas-Marin E."/>
            <person name="Kohn T."/>
            <person name="Peeters S.H."/>
            <person name="Heuer A."/>
            <person name="Rast P."/>
            <person name="Oberbeckmann S."/>
            <person name="Bunk B."/>
            <person name="Jeske O."/>
            <person name="Meyerdierks A."/>
            <person name="Storesund J.E."/>
            <person name="Kallscheuer N."/>
            <person name="Luecker S."/>
            <person name="Lage O.M."/>
            <person name="Pohl T."/>
            <person name="Merkel B.J."/>
            <person name="Hornburger P."/>
            <person name="Mueller R.-W."/>
            <person name="Bruemmer F."/>
            <person name="Labrenz M."/>
            <person name="Spormann A.M."/>
            <person name="Op Den Camp H."/>
            <person name="Overmann J."/>
            <person name="Amann R."/>
            <person name="Jetten M.S.M."/>
            <person name="Mascher T."/>
            <person name="Medema M.H."/>
            <person name="Devos D.P."/>
            <person name="Kaster A.-K."/>
            <person name="Ovreas L."/>
            <person name="Rohde M."/>
            <person name="Galperin M.Y."/>
            <person name="Jogler C."/>
        </authorList>
    </citation>
    <scope>NUCLEOTIDE SEQUENCE [LARGE SCALE GENOMIC DNA]</scope>
    <source>
        <strain evidence="2 3">Enr8</strain>
    </source>
</reference>
<comment type="caution">
    <text evidence="2">The sequence shown here is derived from an EMBL/GenBank/DDBJ whole genome shotgun (WGS) entry which is preliminary data.</text>
</comment>
<dbReference type="RefSeq" id="WP_146433448.1">
    <property type="nucleotide sequence ID" value="NZ_SJPF01000004.1"/>
</dbReference>